<sequence length="34" mass="3944">MYRLIEYVEEHAVGLTYISTFLAIIAGIYLGIFY</sequence>
<keyword evidence="1" id="KW-0472">Membrane</keyword>
<dbReference type="Proteomes" id="UP000838748">
    <property type="component" value="Unassembled WGS sequence"/>
</dbReference>
<evidence type="ECO:0000313" key="2">
    <source>
        <dbReference type="EMBL" id="CAH0541820.1"/>
    </source>
</evidence>
<gene>
    <name evidence="2" type="ORF">VMF7928_03865</name>
</gene>
<keyword evidence="3" id="KW-1185">Reference proteome</keyword>
<keyword evidence="1" id="KW-0812">Transmembrane</keyword>
<name>A0ABN8E8K6_9VIBR</name>
<evidence type="ECO:0000256" key="1">
    <source>
        <dbReference type="SAM" id="Phobius"/>
    </source>
</evidence>
<dbReference type="EMBL" id="CAKLDM010000002">
    <property type="protein sequence ID" value="CAH0541820.1"/>
    <property type="molecule type" value="Genomic_DNA"/>
</dbReference>
<comment type="caution">
    <text evidence="2">The sequence shown here is derived from an EMBL/GenBank/DDBJ whole genome shotgun (WGS) entry which is preliminary data.</text>
</comment>
<keyword evidence="1" id="KW-1133">Transmembrane helix</keyword>
<organism evidence="2 3">
    <name type="scientific">Vibrio marisflavi CECT 7928</name>
    <dbReference type="NCBI Taxonomy" id="634439"/>
    <lineage>
        <taxon>Bacteria</taxon>
        <taxon>Pseudomonadati</taxon>
        <taxon>Pseudomonadota</taxon>
        <taxon>Gammaproteobacteria</taxon>
        <taxon>Vibrionales</taxon>
        <taxon>Vibrionaceae</taxon>
        <taxon>Vibrio</taxon>
    </lineage>
</organism>
<feature type="transmembrane region" description="Helical" evidence="1">
    <location>
        <begin position="12"/>
        <end position="32"/>
    </location>
</feature>
<accession>A0ABN8E8K6</accession>
<protein>
    <submittedName>
        <fullName evidence="2">Uncharacterized protein</fullName>
    </submittedName>
</protein>
<proteinExistence type="predicted"/>
<evidence type="ECO:0000313" key="3">
    <source>
        <dbReference type="Proteomes" id="UP000838748"/>
    </source>
</evidence>
<reference evidence="2" key="1">
    <citation type="submission" date="2021-11" db="EMBL/GenBank/DDBJ databases">
        <authorList>
            <person name="Rodrigo-Torres L."/>
            <person name="Arahal R. D."/>
            <person name="Lucena T."/>
        </authorList>
    </citation>
    <scope>NUCLEOTIDE SEQUENCE</scope>
    <source>
        <strain evidence="2">CECT 7928</strain>
    </source>
</reference>